<dbReference type="GO" id="GO:0004640">
    <property type="term" value="F:phosphoribosylanthranilate isomerase activity"/>
    <property type="evidence" value="ECO:0007669"/>
    <property type="project" value="TreeGrafter"/>
</dbReference>
<dbReference type="InterPro" id="IPR013798">
    <property type="entry name" value="Indole-3-glycerol_P_synth_dom"/>
</dbReference>
<dbReference type="Proteomes" id="UP000011728">
    <property type="component" value="Chromosome"/>
</dbReference>
<dbReference type="NCBIfam" id="NF001377">
    <property type="entry name" value="PRK00278.2-4"/>
    <property type="match status" value="1"/>
</dbReference>
<evidence type="ECO:0000313" key="11">
    <source>
        <dbReference type="EMBL" id="AGF56813.1"/>
    </source>
</evidence>
<evidence type="ECO:0000256" key="7">
    <source>
        <dbReference type="ARBA" id="ARBA00023141"/>
    </source>
</evidence>
<dbReference type="eggNOG" id="COG0134">
    <property type="taxonomic scope" value="Bacteria"/>
</dbReference>
<keyword evidence="6 9" id="KW-0822">Tryptophan biosynthesis</keyword>
<dbReference type="PROSITE" id="PS00614">
    <property type="entry name" value="IGPS"/>
    <property type="match status" value="1"/>
</dbReference>
<keyword evidence="4 9" id="KW-0028">Amino-acid biosynthesis</keyword>
<accession>M1MKL4</accession>
<feature type="domain" description="Indole-3-glycerol phosphate synthase" evidence="10">
    <location>
        <begin position="3"/>
        <end position="256"/>
    </location>
</feature>
<dbReference type="InterPro" id="IPR011060">
    <property type="entry name" value="RibuloseP-bd_barrel"/>
</dbReference>
<dbReference type="PATRIC" id="fig|931276.5.peg.3069"/>
<evidence type="ECO:0000256" key="5">
    <source>
        <dbReference type="ARBA" id="ARBA00022793"/>
    </source>
</evidence>
<dbReference type="EMBL" id="CP004121">
    <property type="protein sequence ID" value="AGF56813.1"/>
    <property type="molecule type" value="Genomic_DNA"/>
</dbReference>
<dbReference type="AlphaFoldDB" id="M1MKL4"/>
<dbReference type="InterPro" id="IPR045186">
    <property type="entry name" value="Indole-3-glycerol_P_synth"/>
</dbReference>
<dbReference type="Pfam" id="PF00218">
    <property type="entry name" value="IGPS"/>
    <property type="match status" value="1"/>
</dbReference>
<protein>
    <recommendedName>
        <fullName evidence="9">Indole-3-glycerol phosphate synthase</fullName>
        <shortName evidence="9">IGPS</shortName>
        <ecNumber evidence="9">4.1.1.48</ecNumber>
    </recommendedName>
</protein>
<keyword evidence="12" id="KW-1185">Reference proteome</keyword>
<sequence>MILDDIIAKKKIRVNKRKQEIPIKELEKQALQIVKAEKESNYINPFRAELVNDGLSVIGEFKKASPSKGIIVENFNIKEILNYYTYIGVDVFSILTEEDFFLGSDNYLKEIRKASHIPILRKDFIIDFYQIYEAKVLGASGILLIVSVLGDKLGEFYKEAKRFNLEPLVEIHNKEELDLALKFDCEIIGINNRDLKTFNVALNTTKELISYIPKDKIIIAESGIMSIEDLKTISQFGANGVLIGELFMRNIDNKAFKNQYKNFRNNNQKNKEIIHL</sequence>
<name>M1MKL4_9CLOT</name>
<proteinExistence type="inferred from homology"/>
<dbReference type="RefSeq" id="WP_015393132.1">
    <property type="nucleotide sequence ID" value="NC_020291.1"/>
</dbReference>
<keyword evidence="5 9" id="KW-0210">Decarboxylase</keyword>
<dbReference type="OrthoDB" id="9804217at2"/>
<comment type="pathway">
    <text evidence="2 9">Amino-acid biosynthesis; L-tryptophan biosynthesis; L-tryptophan from chorismate: step 4/5.</text>
</comment>
<reference evidence="11 12" key="1">
    <citation type="submission" date="2013-02" db="EMBL/GenBank/DDBJ databases">
        <title>Genome sequence of Clostridium saccharoperbutylacetonicum N1-4(HMT).</title>
        <authorList>
            <person name="Poehlein A."/>
            <person name="Daniel R."/>
        </authorList>
    </citation>
    <scope>NUCLEOTIDE SEQUENCE [LARGE SCALE GENOMIC DNA]</scope>
    <source>
        <strain evidence="12">N1-4(HMT)</strain>
    </source>
</reference>
<keyword evidence="7 9" id="KW-0057">Aromatic amino acid biosynthesis</keyword>
<dbReference type="GO" id="GO:0004425">
    <property type="term" value="F:indole-3-glycerol-phosphate synthase activity"/>
    <property type="evidence" value="ECO:0007669"/>
    <property type="project" value="UniProtKB-UniRule"/>
</dbReference>
<dbReference type="PANTHER" id="PTHR22854">
    <property type="entry name" value="TRYPTOPHAN BIOSYNTHESIS PROTEIN"/>
    <property type="match status" value="1"/>
</dbReference>
<evidence type="ECO:0000256" key="3">
    <source>
        <dbReference type="ARBA" id="ARBA00008737"/>
    </source>
</evidence>
<comment type="similarity">
    <text evidence="3 9">Belongs to the TrpC family.</text>
</comment>
<dbReference type="KEGG" id="csr:Cspa_c30520"/>
<dbReference type="HOGENOM" id="CLU_034247_2_0_9"/>
<dbReference type="GO" id="GO:0000162">
    <property type="term" value="P:L-tryptophan biosynthetic process"/>
    <property type="evidence" value="ECO:0007669"/>
    <property type="project" value="UniProtKB-UniRule"/>
</dbReference>
<evidence type="ECO:0000256" key="4">
    <source>
        <dbReference type="ARBA" id="ARBA00022605"/>
    </source>
</evidence>
<dbReference type="CDD" id="cd00331">
    <property type="entry name" value="IGPS"/>
    <property type="match status" value="1"/>
</dbReference>
<organism evidence="11 12">
    <name type="scientific">Clostridium saccharoperbutylacetonicum N1-4(HMT)</name>
    <dbReference type="NCBI Taxonomy" id="931276"/>
    <lineage>
        <taxon>Bacteria</taxon>
        <taxon>Bacillati</taxon>
        <taxon>Bacillota</taxon>
        <taxon>Clostridia</taxon>
        <taxon>Eubacteriales</taxon>
        <taxon>Clostridiaceae</taxon>
        <taxon>Clostridium</taxon>
    </lineage>
</organism>
<dbReference type="InterPro" id="IPR001468">
    <property type="entry name" value="Indole-3-GlycerolPSynthase_CS"/>
</dbReference>
<evidence type="ECO:0000256" key="8">
    <source>
        <dbReference type="ARBA" id="ARBA00023239"/>
    </source>
</evidence>
<evidence type="ECO:0000256" key="9">
    <source>
        <dbReference type="HAMAP-Rule" id="MF_00134"/>
    </source>
</evidence>
<dbReference type="Gene3D" id="3.20.20.70">
    <property type="entry name" value="Aldolase class I"/>
    <property type="match status" value="1"/>
</dbReference>
<gene>
    <name evidence="9 11" type="primary">trpC</name>
    <name evidence="11" type="ORF">Cspa_c30520</name>
</gene>
<dbReference type="FunFam" id="3.20.20.70:FF:000024">
    <property type="entry name" value="Indole-3-glycerol phosphate synthase"/>
    <property type="match status" value="1"/>
</dbReference>
<comment type="catalytic activity">
    <reaction evidence="1 9">
        <text>1-(2-carboxyphenylamino)-1-deoxy-D-ribulose 5-phosphate + H(+) = (1S,2R)-1-C-(indol-3-yl)glycerol 3-phosphate + CO2 + H2O</text>
        <dbReference type="Rhea" id="RHEA:23476"/>
        <dbReference type="ChEBI" id="CHEBI:15377"/>
        <dbReference type="ChEBI" id="CHEBI:15378"/>
        <dbReference type="ChEBI" id="CHEBI:16526"/>
        <dbReference type="ChEBI" id="CHEBI:58613"/>
        <dbReference type="ChEBI" id="CHEBI:58866"/>
        <dbReference type="EC" id="4.1.1.48"/>
    </reaction>
</comment>
<dbReference type="SUPFAM" id="SSF51366">
    <property type="entry name" value="Ribulose-phoshate binding barrel"/>
    <property type="match status" value="1"/>
</dbReference>
<dbReference type="PANTHER" id="PTHR22854:SF2">
    <property type="entry name" value="INDOLE-3-GLYCEROL-PHOSPHATE SYNTHASE"/>
    <property type="match status" value="1"/>
</dbReference>
<dbReference type="InterPro" id="IPR013785">
    <property type="entry name" value="Aldolase_TIM"/>
</dbReference>
<dbReference type="EC" id="4.1.1.48" evidence="9"/>
<keyword evidence="8 9" id="KW-0456">Lyase</keyword>
<evidence type="ECO:0000256" key="2">
    <source>
        <dbReference type="ARBA" id="ARBA00004696"/>
    </source>
</evidence>
<dbReference type="HAMAP" id="MF_00134_B">
    <property type="entry name" value="IGPS_B"/>
    <property type="match status" value="1"/>
</dbReference>
<evidence type="ECO:0000313" key="12">
    <source>
        <dbReference type="Proteomes" id="UP000011728"/>
    </source>
</evidence>
<evidence type="ECO:0000259" key="10">
    <source>
        <dbReference type="Pfam" id="PF00218"/>
    </source>
</evidence>
<dbReference type="STRING" id="36745.CLSAP_27890"/>
<evidence type="ECO:0000256" key="1">
    <source>
        <dbReference type="ARBA" id="ARBA00001633"/>
    </source>
</evidence>
<evidence type="ECO:0000256" key="6">
    <source>
        <dbReference type="ARBA" id="ARBA00022822"/>
    </source>
</evidence>
<dbReference type="UniPathway" id="UPA00035">
    <property type="reaction ID" value="UER00043"/>
</dbReference>